<dbReference type="CTD" id="20201379"/>
<name>T1EXS9_HELRO</name>
<accession>T1EXS9</accession>
<sequence>MFMKVIYTLGTYERVKAAHNEIAYKTHARSRRPNLFSPFLVSTGKMKMQPDVPHEVYMKDQKYSLGAREDANSRRCFSAKFQKLSPEWKKFCKCVPRDGLTPTRYCKGDGDDEDEEDDNVDDEVDDEDDGDDEGDDEDEGDGEEDEDVDEKETKNSNCASWHCSLLKWMVWYLPVDVSYASSDGLLGFR</sequence>
<dbReference type="EMBL" id="KB097753">
    <property type="protein sequence ID" value="ESN90451.1"/>
    <property type="molecule type" value="Genomic_DNA"/>
</dbReference>
<reference evidence="2 4" key="2">
    <citation type="journal article" date="2013" name="Nature">
        <title>Insights into bilaterian evolution from three spiralian genomes.</title>
        <authorList>
            <person name="Simakov O."/>
            <person name="Marletaz F."/>
            <person name="Cho S.J."/>
            <person name="Edsinger-Gonzales E."/>
            <person name="Havlak P."/>
            <person name="Hellsten U."/>
            <person name="Kuo D.H."/>
            <person name="Larsson T."/>
            <person name="Lv J."/>
            <person name="Arendt D."/>
            <person name="Savage R."/>
            <person name="Osoegawa K."/>
            <person name="de Jong P."/>
            <person name="Grimwood J."/>
            <person name="Chapman J.A."/>
            <person name="Shapiro H."/>
            <person name="Aerts A."/>
            <person name="Otillar R.P."/>
            <person name="Terry A.Y."/>
            <person name="Boore J.L."/>
            <person name="Grigoriev I.V."/>
            <person name="Lindberg D.R."/>
            <person name="Seaver E.C."/>
            <person name="Weisblat D.A."/>
            <person name="Putnam N.H."/>
            <person name="Rokhsar D.S."/>
        </authorList>
    </citation>
    <scope>NUCLEOTIDE SEQUENCE</scope>
</reference>
<dbReference type="AlphaFoldDB" id="T1EXS9"/>
<dbReference type="HOGENOM" id="CLU_1435909_0_0_1"/>
<feature type="region of interest" description="Disordered" evidence="1">
    <location>
        <begin position="96"/>
        <end position="155"/>
    </location>
</feature>
<organism evidence="3 4">
    <name type="scientific">Helobdella robusta</name>
    <name type="common">Californian leech</name>
    <dbReference type="NCBI Taxonomy" id="6412"/>
    <lineage>
        <taxon>Eukaryota</taxon>
        <taxon>Metazoa</taxon>
        <taxon>Spiralia</taxon>
        <taxon>Lophotrochozoa</taxon>
        <taxon>Annelida</taxon>
        <taxon>Clitellata</taxon>
        <taxon>Hirudinea</taxon>
        <taxon>Rhynchobdellida</taxon>
        <taxon>Glossiphoniidae</taxon>
        <taxon>Helobdella</taxon>
    </lineage>
</organism>
<dbReference type="InParanoid" id="T1EXS9"/>
<dbReference type="KEGG" id="hro:HELRODRAFT_166117"/>
<feature type="compositionally biased region" description="Acidic residues" evidence="1">
    <location>
        <begin position="110"/>
        <end position="150"/>
    </location>
</feature>
<evidence type="ECO:0000313" key="2">
    <source>
        <dbReference type="EMBL" id="ESN90451.1"/>
    </source>
</evidence>
<proteinExistence type="predicted"/>
<gene>
    <name evidence="3" type="primary">20201379</name>
    <name evidence="2" type="ORF">HELRODRAFT_166117</name>
</gene>
<evidence type="ECO:0000313" key="3">
    <source>
        <dbReference type="EnsemblMetazoa" id="HelroP166117"/>
    </source>
</evidence>
<protein>
    <submittedName>
        <fullName evidence="2 3">Uncharacterized protein</fullName>
    </submittedName>
</protein>
<dbReference type="GeneID" id="20201379"/>
<evidence type="ECO:0000256" key="1">
    <source>
        <dbReference type="SAM" id="MobiDB-lite"/>
    </source>
</evidence>
<dbReference type="RefSeq" id="XP_009031388.1">
    <property type="nucleotide sequence ID" value="XM_009033140.1"/>
</dbReference>
<dbReference type="EnsemblMetazoa" id="HelroT166117">
    <property type="protein sequence ID" value="HelroP166117"/>
    <property type="gene ID" value="HelroG166117"/>
</dbReference>
<evidence type="ECO:0000313" key="4">
    <source>
        <dbReference type="Proteomes" id="UP000015101"/>
    </source>
</evidence>
<dbReference type="Proteomes" id="UP000015101">
    <property type="component" value="Unassembled WGS sequence"/>
</dbReference>
<dbReference type="EMBL" id="AMQM01002260">
    <property type="status" value="NOT_ANNOTATED_CDS"/>
    <property type="molecule type" value="Genomic_DNA"/>
</dbReference>
<reference evidence="4" key="1">
    <citation type="submission" date="2012-12" db="EMBL/GenBank/DDBJ databases">
        <authorList>
            <person name="Hellsten U."/>
            <person name="Grimwood J."/>
            <person name="Chapman J.A."/>
            <person name="Shapiro H."/>
            <person name="Aerts A."/>
            <person name="Otillar R.P."/>
            <person name="Terry A.Y."/>
            <person name="Boore J.L."/>
            <person name="Simakov O."/>
            <person name="Marletaz F."/>
            <person name="Cho S.-J."/>
            <person name="Edsinger-Gonzales E."/>
            <person name="Havlak P."/>
            <person name="Kuo D.-H."/>
            <person name="Larsson T."/>
            <person name="Lv J."/>
            <person name="Arendt D."/>
            <person name="Savage R."/>
            <person name="Osoegawa K."/>
            <person name="de Jong P."/>
            <person name="Lindberg D.R."/>
            <person name="Seaver E.C."/>
            <person name="Weisblat D.A."/>
            <person name="Putnam N.H."/>
            <person name="Grigoriev I.V."/>
            <person name="Rokhsar D.S."/>
        </authorList>
    </citation>
    <scope>NUCLEOTIDE SEQUENCE</scope>
</reference>
<keyword evidence="4" id="KW-1185">Reference proteome</keyword>
<reference evidence="3" key="3">
    <citation type="submission" date="2015-06" db="UniProtKB">
        <authorList>
            <consortium name="EnsemblMetazoa"/>
        </authorList>
    </citation>
    <scope>IDENTIFICATION</scope>
</reference>